<reference evidence="4" key="1">
    <citation type="journal article" date="2017" name="Biotechnol. Biofuels">
        <title>Evaluation of environmental bacterial communities as a factor affecting the growth of duckweed Lemna minor.</title>
        <authorList>
            <person name="Ishizawa H."/>
            <person name="Kuroda M."/>
            <person name="Morikawa M."/>
            <person name="Ike M."/>
        </authorList>
    </citation>
    <scope>NUCLEOTIDE SEQUENCE [LARGE SCALE GENOMIC DNA]</scope>
    <source>
        <strain evidence="4">M6</strain>
    </source>
</reference>
<dbReference type="PANTHER" id="PTHR33608:SF3">
    <property type="entry name" value="SLR2013 PROTEIN"/>
    <property type="match status" value="1"/>
</dbReference>
<keyword evidence="3" id="KW-0132">Cell division</keyword>
<accession>A0A3G9GB48</accession>
<dbReference type="PANTHER" id="PTHR33608">
    <property type="entry name" value="BLL2464 PROTEIN"/>
    <property type="match status" value="1"/>
</dbReference>
<keyword evidence="3" id="KW-0131">Cell cycle</keyword>
<evidence type="ECO:0000313" key="3">
    <source>
        <dbReference type="EMBL" id="BBF81759.1"/>
    </source>
</evidence>
<dbReference type="AlphaFoldDB" id="A0A3G9GB48"/>
<evidence type="ECO:0000259" key="2">
    <source>
        <dbReference type="Pfam" id="PF01882"/>
    </source>
</evidence>
<dbReference type="Proteomes" id="UP000278756">
    <property type="component" value="Chromosome 2"/>
</dbReference>
<name>A0A3G9GB48_9CAUL</name>
<dbReference type="OrthoDB" id="9776116at2"/>
<protein>
    <submittedName>
        <fullName evidence="3">Cell division protein DivIC</fullName>
    </submittedName>
</protein>
<organism evidence="3 4">
    <name type="scientific">Asticcacaulis excentricus</name>
    <dbReference type="NCBI Taxonomy" id="78587"/>
    <lineage>
        <taxon>Bacteria</taxon>
        <taxon>Pseudomonadati</taxon>
        <taxon>Pseudomonadota</taxon>
        <taxon>Alphaproteobacteria</taxon>
        <taxon>Caulobacterales</taxon>
        <taxon>Caulobacteraceae</taxon>
        <taxon>Asticcacaulis</taxon>
    </lineage>
</organism>
<dbReference type="EMBL" id="AP018828">
    <property type="protein sequence ID" value="BBF81759.1"/>
    <property type="molecule type" value="Genomic_DNA"/>
</dbReference>
<feature type="transmembrane region" description="Helical" evidence="1">
    <location>
        <begin position="12"/>
        <end position="30"/>
    </location>
</feature>
<feature type="domain" description="DUF58" evidence="2">
    <location>
        <begin position="197"/>
        <end position="369"/>
    </location>
</feature>
<dbReference type="InterPro" id="IPR036465">
    <property type="entry name" value="vWFA_dom_sf"/>
</dbReference>
<dbReference type="Pfam" id="PF01882">
    <property type="entry name" value="DUF58"/>
    <property type="match status" value="1"/>
</dbReference>
<dbReference type="SUPFAM" id="SSF53300">
    <property type="entry name" value="vWA-like"/>
    <property type="match status" value="1"/>
</dbReference>
<reference evidence="4" key="2">
    <citation type="journal article" date="2017" name="Plant Physiol. Biochem.">
        <title>Differential oxidative and antioxidative response of duckweed Lemna minor toward plant growth promoting/inhibiting bacteria.</title>
        <authorList>
            <person name="Ishizawa H."/>
            <person name="Kuroda M."/>
            <person name="Morikawa M."/>
            <person name="Ike M."/>
        </authorList>
    </citation>
    <scope>NUCLEOTIDE SEQUENCE [LARGE SCALE GENOMIC DNA]</scope>
    <source>
        <strain evidence="4">M6</strain>
    </source>
</reference>
<keyword evidence="1" id="KW-1133">Transmembrane helix</keyword>
<sequence length="436" mass="48705">MIHPTPRLIRILIACVLLGAGVVFVAPAVWWVMPLIMLGLMALAVFEGVFAPLPSHLTLDIPLPRRIGVGRDYGFAYAVRFKARTPKKIEIRWGVSSRLQTPQAGLTLSPDAGLFKGQLALRATARGKAAVETAHLRWSGALGLGYVQKIVPLKAEMVVTPDIEGVQQDAAALFSRDSVYGVRVQNQLHNGSEYHALREYDSSQDHRRIDWRSSARHLKLLSREFQTERNHHIVLAFDTGRLMGEPLLRVKKLDRALYAGLLLGYCALKIGDNVRSFAFAARPYHNAPLLAGTQAYETLKAQLSGLDDRPEETNHTLALADLGSKIARRSLIVLFTDFIDEISADLMLEALQRLSKKHLIVFVAFRDEVLEGLAASEPQAADDVTRAIFARRLLQQRETVHATLRRYGIEVLEPTTEAMAVQLVLKYLEMKREDRL</sequence>
<proteinExistence type="predicted"/>
<evidence type="ECO:0000313" key="4">
    <source>
        <dbReference type="Proteomes" id="UP000278756"/>
    </source>
</evidence>
<gene>
    <name evidence="3" type="ORF">EM6_2367</name>
</gene>
<evidence type="ECO:0000256" key="1">
    <source>
        <dbReference type="SAM" id="Phobius"/>
    </source>
</evidence>
<keyword evidence="1" id="KW-0472">Membrane</keyword>
<dbReference type="RefSeq" id="WP_126423312.1">
    <property type="nucleotide sequence ID" value="NZ_AP018828.1"/>
</dbReference>
<dbReference type="InterPro" id="IPR002881">
    <property type="entry name" value="DUF58"/>
</dbReference>
<dbReference type="GO" id="GO:0051301">
    <property type="term" value="P:cell division"/>
    <property type="evidence" value="ECO:0007669"/>
    <property type="project" value="UniProtKB-KW"/>
</dbReference>
<keyword evidence="1" id="KW-0812">Transmembrane</keyword>